<reference evidence="2" key="1">
    <citation type="journal article" date="2020" name="New Phytol.">
        <title>Comparative genomics reveals dynamic genome evolution in host specialist ectomycorrhizal fungi.</title>
        <authorList>
            <person name="Lofgren L.A."/>
            <person name="Nguyen N.H."/>
            <person name="Vilgalys R."/>
            <person name="Ruytinx J."/>
            <person name="Liao H.L."/>
            <person name="Branco S."/>
            <person name="Kuo A."/>
            <person name="LaButti K."/>
            <person name="Lipzen A."/>
            <person name="Andreopoulos W."/>
            <person name="Pangilinan J."/>
            <person name="Riley R."/>
            <person name="Hundley H."/>
            <person name="Na H."/>
            <person name="Barry K."/>
            <person name="Grigoriev I.V."/>
            <person name="Stajich J.E."/>
            <person name="Kennedy P.G."/>
        </authorList>
    </citation>
    <scope>NUCLEOTIDE SEQUENCE</scope>
    <source>
        <strain evidence="2">MN1</strain>
    </source>
</reference>
<organism evidence="2 3">
    <name type="scientific">Suillus subaureus</name>
    <dbReference type="NCBI Taxonomy" id="48587"/>
    <lineage>
        <taxon>Eukaryota</taxon>
        <taxon>Fungi</taxon>
        <taxon>Dikarya</taxon>
        <taxon>Basidiomycota</taxon>
        <taxon>Agaricomycotina</taxon>
        <taxon>Agaricomycetes</taxon>
        <taxon>Agaricomycetidae</taxon>
        <taxon>Boletales</taxon>
        <taxon>Suillineae</taxon>
        <taxon>Suillaceae</taxon>
        <taxon>Suillus</taxon>
    </lineage>
</organism>
<comment type="caution">
    <text evidence="2">The sequence shown here is derived from an EMBL/GenBank/DDBJ whole genome shotgun (WGS) entry which is preliminary data.</text>
</comment>
<dbReference type="GO" id="GO:0004829">
    <property type="term" value="F:threonine-tRNA ligase activity"/>
    <property type="evidence" value="ECO:0007669"/>
    <property type="project" value="TreeGrafter"/>
</dbReference>
<gene>
    <name evidence="2" type="ORF">BJ212DRAFT_1302030</name>
</gene>
<dbReference type="GO" id="GO:0000166">
    <property type="term" value="F:nucleotide binding"/>
    <property type="evidence" value="ECO:0007669"/>
    <property type="project" value="InterPro"/>
</dbReference>
<evidence type="ECO:0000256" key="1">
    <source>
        <dbReference type="ARBA" id="ARBA00022917"/>
    </source>
</evidence>
<dbReference type="Proteomes" id="UP000807769">
    <property type="component" value="Unassembled WGS sequence"/>
</dbReference>
<dbReference type="GeneID" id="64627226"/>
<proteinExistence type="predicted"/>
<evidence type="ECO:0000313" key="3">
    <source>
        <dbReference type="Proteomes" id="UP000807769"/>
    </source>
</evidence>
<sequence>MLPWVLQKKSQSLWCEEVIGTRWLATSTTYPKRHELMDRPERTAIEALPSIMCEGSWVFLQELKGKILVVQNFRVVELHRIVKKEQNRWIVQELSPGERELLNCENCSIVDMDRTWEGGFLGPGPDGMNYDGKGKRVFWHLLVHVFGEAAEQHYICHLCLGPPTDDFFYEMAIKDRAVTNADYLALEKPSDSAIKDKQKFECLIAVKRGSTGNVQHMFFNISKMPTHLIPL</sequence>
<dbReference type="GO" id="GO:0005739">
    <property type="term" value="C:mitochondrion"/>
    <property type="evidence" value="ECO:0007669"/>
    <property type="project" value="TreeGrafter"/>
</dbReference>
<dbReference type="EMBL" id="JABBWG010000030">
    <property type="protein sequence ID" value="KAG1811109.1"/>
    <property type="molecule type" value="Genomic_DNA"/>
</dbReference>
<dbReference type="AlphaFoldDB" id="A0A9P7E4M9"/>
<dbReference type="OrthoDB" id="5423599at2759"/>
<dbReference type="PANTHER" id="PTHR11451">
    <property type="entry name" value="THREONINE-TRNA LIGASE"/>
    <property type="match status" value="1"/>
</dbReference>
<protein>
    <submittedName>
        <fullName evidence="2">Uncharacterized protein</fullName>
    </submittedName>
</protein>
<dbReference type="Gene3D" id="3.30.980.10">
    <property type="entry name" value="Threonyl-trna Synthetase, Chain A, domain 2"/>
    <property type="match status" value="1"/>
</dbReference>
<dbReference type="PANTHER" id="PTHR11451:SF46">
    <property type="entry name" value="THREONINE--TRNA LIGASE"/>
    <property type="match status" value="1"/>
</dbReference>
<dbReference type="SUPFAM" id="SSF55186">
    <property type="entry name" value="ThrRS/AlaRS common domain"/>
    <property type="match status" value="1"/>
</dbReference>
<name>A0A9P7E4M9_9AGAM</name>
<dbReference type="GO" id="GO:0006435">
    <property type="term" value="P:threonyl-tRNA aminoacylation"/>
    <property type="evidence" value="ECO:0007669"/>
    <property type="project" value="TreeGrafter"/>
</dbReference>
<dbReference type="InterPro" id="IPR018163">
    <property type="entry name" value="Thr/Ala-tRNA-synth_IIc_edit"/>
</dbReference>
<evidence type="ECO:0000313" key="2">
    <source>
        <dbReference type="EMBL" id="KAG1811109.1"/>
    </source>
</evidence>
<accession>A0A9P7E4M9</accession>
<dbReference type="RefSeq" id="XP_041189769.1">
    <property type="nucleotide sequence ID" value="XM_041333209.1"/>
</dbReference>
<keyword evidence="3" id="KW-1185">Reference proteome</keyword>
<keyword evidence="1" id="KW-0648">Protein biosynthesis</keyword>